<proteinExistence type="inferred from homology"/>
<dbReference type="GO" id="GO:0004475">
    <property type="term" value="F:mannose-1-phosphate guanylyltransferase (GTP) activity"/>
    <property type="evidence" value="ECO:0007669"/>
    <property type="project" value="UniProtKB-EC"/>
</dbReference>
<sequence length="362" mass="40075">MKALILVGGFGTRLRPLTFSCPKSIVEFANQPLVTHQIKALVDVGVTDIILAIGFQPKAMIEKIKQFEEEYKVRIICSQEVEPLGTGGPLRLAKEHLVKDNPEGLFFVLNSDVICDFPFKEMLAFHKNHQKEGTILLTKVQDPTKYGVVVSDSNGRIERFIEKPKQFISDRINAGIYLFNTSVIDRIPLEPHMLELNTFPTMAKEAQLYSMDLPGFWMDVGQPKDFVIGTTLILESIRTKNPSALSTGQNIIGNVLIDPTAKISPTAVIGPNVTIGPDCIVEEGARLKNVVMLKNSTVGAHSWVDNTIVGWDSKIGKWVRIEGLTVLGEDVKIKDELFINGCSVLPHKVISTSINEKGQILM</sequence>
<keyword evidence="10" id="KW-1185">Reference proteome</keyword>
<dbReference type="EMBL" id="GG662641">
    <property type="protein sequence ID" value="EAR99312.3"/>
    <property type="molecule type" value="Genomic_DNA"/>
</dbReference>
<feature type="domain" description="Nucleotidyl transferase" evidence="7">
    <location>
        <begin position="2"/>
        <end position="229"/>
    </location>
</feature>
<dbReference type="Proteomes" id="UP000009168">
    <property type="component" value="Unassembled WGS sequence"/>
</dbReference>
<reference evidence="10" key="1">
    <citation type="journal article" date="2006" name="PLoS Biol.">
        <title>Macronuclear genome sequence of the ciliate Tetrahymena thermophila, a model eukaryote.</title>
        <authorList>
            <person name="Eisen J.A."/>
            <person name="Coyne R.S."/>
            <person name="Wu M."/>
            <person name="Wu D."/>
            <person name="Thiagarajan M."/>
            <person name="Wortman J.R."/>
            <person name="Badger J.H."/>
            <person name="Ren Q."/>
            <person name="Amedeo P."/>
            <person name="Jones K.M."/>
            <person name="Tallon L.J."/>
            <person name="Delcher A.L."/>
            <person name="Salzberg S.L."/>
            <person name="Silva J.C."/>
            <person name="Haas B.J."/>
            <person name="Majoros W.H."/>
            <person name="Farzad M."/>
            <person name="Carlton J.M."/>
            <person name="Smith R.K. Jr."/>
            <person name="Garg J."/>
            <person name="Pearlman R.E."/>
            <person name="Karrer K.M."/>
            <person name="Sun L."/>
            <person name="Manning G."/>
            <person name="Elde N.C."/>
            <person name="Turkewitz A.P."/>
            <person name="Asai D.J."/>
            <person name="Wilkes D.E."/>
            <person name="Wang Y."/>
            <person name="Cai H."/>
            <person name="Collins K."/>
            <person name="Stewart B.A."/>
            <person name="Lee S.R."/>
            <person name="Wilamowska K."/>
            <person name="Weinberg Z."/>
            <person name="Ruzzo W.L."/>
            <person name="Wloga D."/>
            <person name="Gaertig J."/>
            <person name="Frankel J."/>
            <person name="Tsao C.-C."/>
            <person name="Gorovsky M.A."/>
            <person name="Keeling P.J."/>
            <person name="Waller R.F."/>
            <person name="Patron N.J."/>
            <person name="Cherry J.M."/>
            <person name="Stover N.A."/>
            <person name="Krieger C.J."/>
            <person name="del Toro C."/>
            <person name="Ryder H.F."/>
            <person name="Williamson S.C."/>
            <person name="Barbeau R.A."/>
            <person name="Hamilton E.P."/>
            <person name="Orias E."/>
        </authorList>
    </citation>
    <scope>NUCLEOTIDE SEQUENCE [LARGE SCALE GENOMIC DNA]</scope>
    <source>
        <strain evidence="10">SB210</strain>
    </source>
</reference>
<dbReference type="FunCoup" id="Q23RS7">
    <property type="interactions" value="178"/>
</dbReference>
<gene>
    <name evidence="9" type="ORF">TTHERM_00628710</name>
</gene>
<dbReference type="InterPro" id="IPR029044">
    <property type="entry name" value="Nucleotide-diphossugar_trans"/>
</dbReference>
<protein>
    <recommendedName>
        <fullName evidence="3">mannose-1-phosphate guanylyltransferase</fullName>
        <ecNumber evidence="3">2.7.7.13</ecNumber>
    </recommendedName>
</protein>
<comment type="similarity">
    <text evidence="2">Belongs to the transferase hexapeptide repeat family.</text>
</comment>
<name>Q23RS7_TETTS</name>
<evidence type="ECO:0000256" key="6">
    <source>
        <dbReference type="ARBA" id="ARBA00023134"/>
    </source>
</evidence>
<dbReference type="RefSeq" id="XP_001019557.3">
    <property type="nucleotide sequence ID" value="XM_001019557.3"/>
</dbReference>
<dbReference type="KEGG" id="tet:TTHERM_00628710"/>
<dbReference type="InterPro" id="IPR050486">
    <property type="entry name" value="Mannose-1P_guanyltransferase"/>
</dbReference>
<dbReference type="EC" id="2.7.7.13" evidence="3"/>
<dbReference type="eggNOG" id="KOG1322">
    <property type="taxonomic scope" value="Eukaryota"/>
</dbReference>
<evidence type="ECO:0000256" key="3">
    <source>
        <dbReference type="ARBA" id="ARBA00012387"/>
    </source>
</evidence>
<dbReference type="Pfam" id="PF00483">
    <property type="entry name" value="NTP_transferase"/>
    <property type="match status" value="1"/>
</dbReference>
<dbReference type="InterPro" id="IPR018357">
    <property type="entry name" value="Hexapep_transf_CS"/>
</dbReference>
<evidence type="ECO:0000256" key="5">
    <source>
        <dbReference type="ARBA" id="ARBA00022741"/>
    </source>
</evidence>
<dbReference type="Gene3D" id="2.160.10.10">
    <property type="entry name" value="Hexapeptide repeat proteins"/>
    <property type="match status" value="1"/>
</dbReference>
<dbReference type="PROSITE" id="PS00101">
    <property type="entry name" value="HEXAPEP_TRANSFERASES"/>
    <property type="match status" value="1"/>
</dbReference>
<dbReference type="HOGENOM" id="CLU_391058_0_0_1"/>
<keyword evidence="4" id="KW-0808">Transferase</keyword>
<evidence type="ECO:0000313" key="9">
    <source>
        <dbReference type="EMBL" id="EAR99312.3"/>
    </source>
</evidence>
<dbReference type="STRING" id="312017.Q23RS7"/>
<keyword evidence="5" id="KW-0547">Nucleotide-binding</keyword>
<dbReference type="InterPro" id="IPR005835">
    <property type="entry name" value="NTP_transferase_dom"/>
</dbReference>
<dbReference type="Gene3D" id="3.90.550.10">
    <property type="entry name" value="Spore Coat Polysaccharide Biosynthesis Protein SpsA, Chain A"/>
    <property type="match status" value="1"/>
</dbReference>
<dbReference type="AlphaFoldDB" id="Q23RS7"/>
<evidence type="ECO:0000256" key="1">
    <source>
        <dbReference type="ARBA" id="ARBA00004823"/>
    </source>
</evidence>
<dbReference type="PANTHER" id="PTHR22572">
    <property type="entry name" value="SUGAR-1-PHOSPHATE GUANYL TRANSFERASE"/>
    <property type="match status" value="1"/>
</dbReference>
<keyword evidence="6" id="KW-0342">GTP-binding</keyword>
<evidence type="ECO:0000313" key="10">
    <source>
        <dbReference type="Proteomes" id="UP000009168"/>
    </source>
</evidence>
<dbReference type="GO" id="GO:0005525">
    <property type="term" value="F:GTP binding"/>
    <property type="evidence" value="ECO:0007669"/>
    <property type="project" value="UniProtKB-KW"/>
</dbReference>
<evidence type="ECO:0000256" key="4">
    <source>
        <dbReference type="ARBA" id="ARBA00022679"/>
    </source>
</evidence>
<dbReference type="InterPro" id="IPR056729">
    <property type="entry name" value="GMPPB_C"/>
</dbReference>
<dbReference type="GO" id="GO:0009298">
    <property type="term" value="P:GDP-mannose biosynthetic process"/>
    <property type="evidence" value="ECO:0007669"/>
    <property type="project" value="UniProtKB-UniPathway"/>
</dbReference>
<dbReference type="SUPFAM" id="SSF53448">
    <property type="entry name" value="Nucleotide-diphospho-sugar transferases"/>
    <property type="match status" value="1"/>
</dbReference>
<dbReference type="OrthoDB" id="1733332at2759"/>
<dbReference type="FunFam" id="3.90.550.10:FF:000013">
    <property type="entry name" value="mannose-1-phosphate guanyltransferase beta"/>
    <property type="match status" value="1"/>
</dbReference>
<dbReference type="UniPathway" id="UPA00126">
    <property type="reaction ID" value="UER00930"/>
</dbReference>
<dbReference type="InterPro" id="IPR045233">
    <property type="entry name" value="GMPPB_N"/>
</dbReference>
<dbReference type="CDD" id="cd06425">
    <property type="entry name" value="M1P_guanylylT_B_like_N"/>
    <property type="match status" value="1"/>
</dbReference>
<dbReference type="Pfam" id="PF25087">
    <property type="entry name" value="GMPPB_C"/>
    <property type="match status" value="1"/>
</dbReference>
<dbReference type="GeneID" id="7828854"/>
<comment type="pathway">
    <text evidence="1">Nucleotide-sugar biosynthesis; GDP-alpha-D-mannose biosynthesis; GDP-alpha-D-mannose from alpha-D-mannose 1-phosphate (GTP route): step 1/1.</text>
</comment>
<evidence type="ECO:0000259" key="8">
    <source>
        <dbReference type="Pfam" id="PF25087"/>
    </source>
</evidence>
<feature type="domain" description="Mannose-1-phosphate guanyltransferase C-terminal" evidence="8">
    <location>
        <begin position="251"/>
        <end position="360"/>
    </location>
</feature>
<organism evidence="9 10">
    <name type="scientific">Tetrahymena thermophila (strain SB210)</name>
    <dbReference type="NCBI Taxonomy" id="312017"/>
    <lineage>
        <taxon>Eukaryota</taxon>
        <taxon>Sar</taxon>
        <taxon>Alveolata</taxon>
        <taxon>Ciliophora</taxon>
        <taxon>Intramacronucleata</taxon>
        <taxon>Oligohymenophorea</taxon>
        <taxon>Hymenostomatida</taxon>
        <taxon>Tetrahymenina</taxon>
        <taxon>Tetrahymenidae</taxon>
        <taxon>Tetrahymena</taxon>
    </lineage>
</organism>
<dbReference type="InParanoid" id="Q23RS7"/>
<evidence type="ECO:0000256" key="2">
    <source>
        <dbReference type="ARBA" id="ARBA00007274"/>
    </source>
</evidence>
<evidence type="ECO:0000259" key="7">
    <source>
        <dbReference type="Pfam" id="PF00483"/>
    </source>
</evidence>
<accession>Q23RS7</accession>